<dbReference type="NCBIfam" id="TIGR03317">
    <property type="entry name" value="ygfZ_signature"/>
    <property type="match status" value="1"/>
</dbReference>
<keyword evidence="2" id="KW-1185">Reference proteome</keyword>
<dbReference type="EMBL" id="LR134313">
    <property type="protein sequence ID" value="VEF01988.1"/>
    <property type="molecule type" value="Genomic_DNA"/>
</dbReference>
<keyword evidence="1" id="KW-0808">Transferase</keyword>
<dbReference type="PANTHER" id="PTHR22602">
    <property type="entry name" value="TRANSFERASE CAF17, MITOCHONDRIAL-RELATED"/>
    <property type="match status" value="1"/>
</dbReference>
<dbReference type="STRING" id="493.BWD07_03500"/>
<dbReference type="InterPro" id="IPR017703">
    <property type="entry name" value="YgfZ/GCV_T_CS"/>
</dbReference>
<dbReference type="Gene3D" id="3.30.70.1400">
    <property type="entry name" value="Aminomethyltransferase beta-barrel domains"/>
    <property type="match status" value="1"/>
</dbReference>
<dbReference type="InterPro" id="IPR045179">
    <property type="entry name" value="YgfZ/GcvT"/>
</dbReference>
<reference evidence="1 2" key="1">
    <citation type="submission" date="2018-12" db="EMBL/GenBank/DDBJ databases">
        <authorList>
            <consortium name="Pathogen Informatics"/>
        </authorList>
    </citation>
    <scope>NUCLEOTIDE SEQUENCE [LARGE SCALE GENOMIC DNA]</scope>
    <source>
        <strain evidence="1 2">NCTC10296</strain>
    </source>
</reference>
<name>A0A448D9B5_9NEIS</name>
<dbReference type="SUPFAM" id="SSF103025">
    <property type="entry name" value="Folate-binding domain"/>
    <property type="match status" value="1"/>
</dbReference>
<dbReference type="RefSeq" id="WP_085415986.1">
    <property type="nucleotide sequence ID" value="NZ_CAUJPY010000041.1"/>
</dbReference>
<dbReference type="PANTHER" id="PTHR22602:SF0">
    <property type="entry name" value="TRANSFERASE CAF17, MITOCHONDRIAL-RELATED"/>
    <property type="match status" value="1"/>
</dbReference>
<evidence type="ECO:0000313" key="1">
    <source>
        <dbReference type="EMBL" id="VEF01988.1"/>
    </source>
</evidence>
<organism evidence="1 2">
    <name type="scientific">Neisseria canis</name>
    <dbReference type="NCBI Taxonomy" id="493"/>
    <lineage>
        <taxon>Bacteria</taxon>
        <taxon>Pseudomonadati</taxon>
        <taxon>Pseudomonadota</taxon>
        <taxon>Betaproteobacteria</taxon>
        <taxon>Neisseriales</taxon>
        <taxon>Neisseriaceae</taxon>
        <taxon>Neisseria</taxon>
    </lineage>
</organism>
<dbReference type="Proteomes" id="UP000279284">
    <property type="component" value="Chromosome"/>
</dbReference>
<protein>
    <submittedName>
        <fullName evidence="1">Putative aminomethyl transferase</fullName>
    </submittedName>
</protein>
<dbReference type="GO" id="GO:0016740">
    <property type="term" value="F:transferase activity"/>
    <property type="evidence" value="ECO:0007669"/>
    <property type="project" value="UniProtKB-KW"/>
</dbReference>
<evidence type="ECO:0000313" key="2">
    <source>
        <dbReference type="Proteomes" id="UP000279284"/>
    </source>
</evidence>
<sequence length="284" mass="30549">MQSTLPFFGVVRVSGEDRAVFLHNQLSNHIEGLSENQACYATYNTPKGRVIANMLVVNRGEDILLLMAADLVEKTVKRLRMFVLRAKVVFETLPDFAVAAELADSTPQPASEPQLTFAAPAENGISRINLPHGGAMLVGQADLLPVYDAAAENAWNLHEIQSGYPWISEATTETCVAQMLNQHIIGGVHFKKGCYPGQEIIARAQYRGQVKRGLAVLAADVQETAGIGVLLEGEDAGIIINTAKTGQGSLNLAVIKHSAAGKTLVDAANNVLQQTRQFFEAATD</sequence>
<dbReference type="Gene3D" id="2.40.30.160">
    <property type="match status" value="1"/>
</dbReference>
<dbReference type="GO" id="GO:0016226">
    <property type="term" value="P:iron-sulfur cluster assembly"/>
    <property type="evidence" value="ECO:0007669"/>
    <property type="project" value="TreeGrafter"/>
</dbReference>
<dbReference type="KEGG" id="nci:NCTC10296_01561"/>
<dbReference type="AlphaFoldDB" id="A0A448D9B5"/>
<proteinExistence type="predicted"/>
<accession>A0A448D9B5</accession>
<dbReference type="OrthoDB" id="9796287at2"/>
<gene>
    <name evidence="1" type="primary">ygfZ</name>
    <name evidence="1" type="ORF">NCTC10296_01561</name>
</gene>